<dbReference type="SUPFAM" id="SSF53335">
    <property type="entry name" value="S-adenosyl-L-methionine-dependent methyltransferases"/>
    <property type="match status" value="1"/>
</dbReference>
<comment type="catalytic activity">
    <reaction evidence="12">
        <text>feruloyl-polysaccharide + H2O = ferulate + polysaccharide.</text>
        <dbReference type="EC" id="3.1.1.73"/>
    </reaction>
</comment>
<dbReference type="GO" id="GO:0046872">
    <property type="term" value="F:metal ion binding"/>
    <property type="evidence" value="ECO:0007669"/>
    <property type="project" value="UniProtKB-KW"/>
</dbReference>
<evidence type="ECO:0000256" key="1">
    <source>
        <dbReference type="ARBA" id="ARBA00006249"/>
    </source>
</evidence>
<evidence type="ECO:0000256" key="14">
    <source>
        <dbReference type="RuleBase" id="RU361238"/>
    </source>
</evidence>
<evidence type="ECO:0000256" key="11">
    <source>
        <dbReference type="ARBA" id="ARBA00023157"/>
    </source>
</evidence>
<keyword evidence="11" id="KW-1015">Disulfide bond</keyword>
<keyword evidence="4" id="KW-0858">Xylan degradation</keyword>
<keyword evidence="2" id="KW-0719">Serine esterase</keyword>
<feature type="signal peptide" evidence="14">
    <location>
        <begin position="1"/>
        <end position="18"/>
    </location>
</feature>
<dbReference type="InterPro" id="IPR004033">
    <property type="entry name" value="UbiE/COQ5_MeTrFase"/>
</dbReference>
<dbReference type="EC" id="2.1.1.201" evidence="13"/>
<comment type="caution">
    <text evidence="13">Lacks conserved residue(s) required for the propagation of feature annotation.</text>
</comment>
<name>A0A1V8TQ04_9PEZI</name>
<dbReference type="PROSITE" id="PS51608">
    <property type="entry name" value="SAM_MT_UBIE"/>
    <property type="match status" value="1"/>
</dbReference>
<keyword evidence="4" id="KW-0119">Carbohydrate metabolism</keyword>
<dbReference type="OrthoDB" id="3039123at2759"/>
<evidence type="ECO:0000256" key="12">
    <source>
        <dbReference type="ARBA" id="ARBA00034075"/>
    </source>
</evidence>
<evidence type="ECO:0000256" key="13">
    <source>
        <dbReference type="HAMAP-Rule" id="MF_03191"/>
    </source>
</evidence>
<keyword evidence="13" id="KW-0831">Ubiquinone biosynthesis</keyword>
<keyword evidence="13" id="KW-0999">Mitochondrion inner membrane</keyword>
<evidence type="ECO:0000313" key="15">
    <source>
        <dbReference type="EMBL" id="OQO13282.1"/>
    </source>
</evidence>
<dbReference type="InterPro" id="IPR029063">
    <property type="entry name" value="SAM-dependent_MTases_sf"/>
</dbReference>
<feature type="chain" id="PRO_5011810770" description="2-methoxy-6-polyprenyl-1,4-benzoquinol methylase, mitochondrial" evidence="14">
    <location>
        <begin position="19"/>
        <end position="791"/>
    </location>
</feature>
<dbReference type="EMBL" id="NAJO01000003">
    <property type="protein sequence ID" value="OQO13282.1"/>
    <property type="molecule type" value="Genomic_DNA"/>
</dbReference>
<evidence type="ECO:0000256" key="9">
    <source>
        <dbReference type="ARBA" id="ARBA00022801"/>
    </source>
</evidence>
<dbReference type="PROSITE" id="PS01183">
    <property type="entry name" value="UBIE_1"/>
    <property type="match status" value="1"/>
</dbReference>
<dbReference type="Proteomes" id="UP000192596">
    <property type="component" value="Unassembled WGS sequence"/>
</dbReference>
<keyword evidence="7" id="KW-0479">Metal-binding</keyword>
<evidence type="ECO:0000256" key="7">
    <source>
        <dbReference type="ARBA" id="ARBA00022723"/>
    </source>
</evidence>
<keyword evidence="6 13" id="KW-0949">S-adenosyl-L-methionine</keyword>
<dbReference type="HAMAP" id="MF_01813">
    <property type="entry name" value="MenG_UbiE_methyltr"/>
    <property type="match status" value="1"/>
</dbReference>
<sequence>MALASCAALCASLSFNVGFQVTPYSCTPHAAGVAVSTASGQSSVGCATSFTPTVDVCQVTLGIKTSGTGNVYSEVWLPNNNASSWNGRTLTTDNGGVNGCVHYVDMAYVTGLGFAAIGDNAGHNGSSFDMTWSLNNNEAIIDWSHRARHAAVVTGKSVVNQFYKKASAYNYYLGCSAGGAQGLQSAQKYPSDFNGIIAGSSANDFNHLQDWSSRFLQLTGPVGDPKFLNATQWLTVQAAIFAQCDKAIDGVDDGILEDPTQCRFDSSVLACNATVTTNCFTSTQVNTVNEVFTELYDTQGRLLYPSLLYGAQYDAFRLGQLSGGPQGIAQDWFRGGIHNDSSFNVANVGQSDYALADSLDNLHGNPSAFSADLNAFKNANGKIMMYHGMADPLVSSSNSQRYYLKVAKTMGLTNTQIDPFLRYFRVAGMAHCGVGGISGAGAWMFGQSGMGSSAPNNIITNLVNWVEKGQAPDTLQGTKFWYDTPAWGIQFQKNHCRFPYRTTYNGERTAEEKKAEERTTHFGFDTVAESLKASKVASVFSSVASSYDTMNDLMSLGIHRLWKDHFVRGLNPGIRPSSAIPDQGQRILDIAGGTGDIALRMLEHATRVNRDTTAHVTVSDINPEMLAEGRKRLSQTPYAAAGRIDFLEANAEDLSAIPDASIDLYTVAFGIRNFTHKDVALKEAYRVLKPGGVFACLEFAPNLGNPLFNAVYKRWSFSAIPLIGQLVASDRDSYQYLVESIERFPKQSDFAGMIQEAGFVVPGARGEGLEGGWEDLSLGIAAIHKGVKPVK</sequence>
<protein>
    <recommendedName>
        <fullName evidence="13">2-methoxy-6-polyprenyl-1,4-benzoquinol methylase, mitochondrial</fullName>
        <ecNumber evidence="13">2.1.1.201</ecNumber>
    </recommendedName>
    <alternativeName>
        <fullName evidence="13">Ubiquinone biosynthesis methyltransferase COQ5</fullName>
    </alternativeName>
</protein>
<dbReference type="Pfam" id="PF07519">
    <property type="entry name" value="Tannase"/>
    <property type="match status" value="1"/>
</dbReference>
<dbReference type="NCBIfam" id="TIGR01934">
    <property type="entry name" value="MenG_MenH_UbiE"/>
    <property type="match status" value="1"/>
</dbReference>
<feature type="binding site" evidence="13">
    <location>
        <position position="594"/>
    </location>
    <ligand>
        <name>S-adenosyl-L-methionine</name>
        <dbReference type="ChEBI" id="CHEBI:59789"/>
    </ligand>
</feature>
<dbReference type="InterPro" id="IPR023576">
    <property type="entry name" value="UbiE/COQ5_MeTrFase_CS"/>
</dbReference>
<evidence type="ECO:0000256" key="10">
    <source>
        <dbReference type="ARBA" id="ARBA00022837"/>
    </source>
</evidence>
<evidence type="ECO:0000256" key="6">
    <source>
        <dbReference type="ARBA" id="ARBA00022691"/>
    </source>
</evidence>
<dbReference type="GO" id="GO:0032259">
    <property type="term" value="P:methylation"/>
    <property type="evidence" value="ECO:0007669"/>
    <property type="project" value="UniProtKB-KW"/>
</dbReference>
<evidence type="ECO:0000256" key="8">
    <source>
        <dbReference type="ARBA" id="ARBA00022729"/>
    </source>
</evidence>
<keyword evidence="4" id="KW-0624">Polysaccharide degradation</keyword>
<dbReference type="GO" id="GO:0031314">
    <property type="term" value="C:extrinsic component of mitochondrial inner membrane"/>
    <property type="evidence" value="ECO:0007669"/>
    <property type="project" value="UniProtKB-UniRule"/>
</dbReference>
<keyword evidence="13" id="KW-0496">Mitochondrion</keyword>
<comment type="function">
    <text evidence="13">Methyltransferase required for the conversion of 2-polyprenyl-6-methoxy-1,4-benzoquinol (DDMQH2) to 2-polyprenyl-3-methyl-6-methoxy-1,4-benzoquinol (DMQH2).</text>
</comment>
<dbReference type="InterPro" id="IPR011118">
    <property type="entry name" value="Tannase/feruloyl_esterase"/>
</dbReference>
<evidence type="ECO:0000256" key="3">
    <source>
        <dbReference type="ARBA" id="ARBA00022603"/>
    </source>
</evidence>
<evidence type="ECO:0000256" key="4">
    <source>
        <dbReference type="ARBA" id="ARBA00022651"/>
    </source>
</evidence>
<feature type="binding site" evidence="13">
    <location>
        <begin position="650"/>
        <end position="651"/>
    </location>
    <ligand>
        <name>S-adenosyl-L-methionine</name>
        <dbReference type="ChEBI" id="CHEBI:59789"/>
    </ligand>
</feature>
<keyword evidence="16" id="KW-1185">Reference proteome</keyword>
<dbReference type="InterPro" id="IPR029058">
    <property type="entry name" value="AB_hydrolase_fold"/>
</dbReference>
<comment type="catalytic activity">
    <reaction evidence="13">
        <text>a 2-methoxy-6-(all-trans-polyprenyl)benzene-1,4-diol + S-adenosyl-L-methionine = a 5-methoxy-2-methyl-3-(all-trans-polyprenyl)benzene-1,4-diol + S-adenosyl-L-homocysteine + H(+)</text>
        <dbReference type="Rhea" id="RHEA:28286"/>
        <dbReference type="Rhea" id="RHEA-COMP:10858"/>
        <dbReference type="Rhea" id="RHEA-COMP:10859"/>
        <dbReference type="ChEBI" id="CHEBI:15378"/>
        <dbReference type="ChEBI" id="CHEBI:57856"/>
        <dbReference type="ChEBI" id="CHEBI:59789"/>
        <dbReference type="ChEBI" id="CHEBI:84166"/>
        <dbReference type="ChEBI" id="CHEBI:84167"/>
        <dbReference type="EC" id="2.1.1.201"/>
    </reaction>
</comment>
<comment type="similarity">
    <text evidence="13">Belongs to the class I-like SAM-binding methyltransferase superfamily. MenG/UbiE family.</text>
</comment>
<dbReference type="Gene3D" id="3.40.50.150">
    <property type="entry name" value="Vaccinia Virus protein VP39"/>
    <property type="match status" value="1"/>
</dbReference>
<keyword evidence="3 13" id="KW-0489">Methyltransferase</keyword>
<dbReference type="GO" id="GO:0045493">
    <property type="term" value="P:xylan catabolic process"/>
    <property type="evidence" value="ECO:0007669"/>
    <property type="project" value="UniProtKB-KW"/>
</dbReference>
<dbReference type="CDD" id="cd02440">
    <property type="entry name" value="AdoMet_MTases"/>
    <property type="match status" value="1"/>
</dbReference>
<comment type="similarity">
    <text evidence="1 14">Belongs to the tannase family.</text>
</comment>
<organism evidence="15 16">
    <name type="scientific">Cryoendolithus antarcticus</name>
    <dbReference type="NCBI Taxonomy" id="1507870"/>
    <lineage>
        <taxon>Eukaryota</taxon>
        <taxon>Fungi</taxon>
        <taxon>Dikarya</taxon>
        <taxon>Ascomycota</taxon>
        <taxon>Pezizomycotina</taxon>
        <taxon>Dothideomycetes</taxon>
        <taxon>Dothideomycetidae</taxon>
        <taxon>Cladosporiales</taxon>
        <taxon>Cladosporiaceae</taxon>
        <taxon>Cryoendolithus</taxon>
    </lineage>
</organism>
<accession>A0A1V8TQ04</accession>
<dbReference type="PANTHER" id="PTHR33938:SF15">
    <property type="entry name" value="FERULOYL ESTERASE B-RELATED"/>
    <property type="match status" value="1"/>
</dbReference>
<comment type="caution">
    <text evidence="15">The sequence shown here is derived from an EMBL/GenBank/DDBJ whole genome shotgun (WGS) entry which is preliminary data.</text>
</comment>
<proteinExistence type="inferred from homology"/>
<dbReference type="STRING" id="1507870.A0A1V8TQ04"/>
<keyword evidence="9 14" id="KW-0378">Hydrolase</keyword>
<keyword evidence="8 14" id="KW-0732">Signal</keyword>
<dbReference type="SUPFAM" id="SSF53474">
    <property type="entry name" value="alpha/beta-Hydrolases"/>
    <property type="match status" value="1"/>
</dbReference>
<evidence type="ECO:0000256" key="5">
    <source>
        <dbReference type="ARBA" id="ARBA00022679"/>
    </source>
</evidence>
<gene>
    <name evidence="13" type="primary">COQ5</name>
    <name evidence="15" type="ORF">B0A48_01510</name>
</gene>
<dbReference type="UniPathway" id="UPA00232"/>
<comment type="pathway">
    <text evidence="13">Cofactor biosynthesis; ubiquinone biosynthesis.</text>
</comment>
<dbReference type="GO" id="GO:0030600">
    <property type="term" value="F:feruloyl esterase activity"/>
    <property type="evidence" value="ECO:0007669"/>
    <property type="project" value="UniProtKB-EC"/>
</dbReference>
<evidence type="ECO:0000256" key="2">
    <source>
        <dbReference type="ARBA" id="ARBA00022487"/>
    </source>
</evidence>
<dbReference type="Pfam" id="PF01209">
    <property type="entry name" value="Ubie_methyltran"/>
    <property type="match status" value="1"/>
</dbReference>
<reference evidence="16" key="1">
    <citation type="submission" date="2017-03" db="EMBL/GenBank/DDBJ databases">
        <title>Genomes of endolithic fungi from Antarctica.</title>
        <authorList>
            <person name="Coleine C."/>
            <person name="Masonjones S."/>
            <person name="Stajich J.E."/>
        </authorList>
    </citation>
    <scope>NUCLEOTIDE SEQUENCE [LARGE SCALE GENOMIC DNA]</scope>
    <source>
        <strain evidence="16">CCFEE 5527</strain>
    </source>
</reference>
<keyword evidence="10" id="KW-0106">Calcium</keyword>
<comment type="subunit">
    <text evidence="13">Component of a multi-subunit COQ enzyme complex, composed of at least COQ3, COQ4, COQ5, COQ6, COQ7 and COQ9.</text>
</comment>
<comment type="subcellular location">
    <subcellularLocation>
        <location evidence="13">Mitochondrion inner membrane</location>
        <topology evidence="13">Peripheral membrane protein</topology>
        <orientation evidence="13">Matrix side</orientation>
    </subcellularLocation>
</comment>
<evidence type="ECO:0000313" key="16">
    <source>
        <dbReference type="Proteomes" id="UP000192596"/>
    </source>
</evidence>
<keyword evidence="5 13" id="KW-0808">Transferase</keyword>
<dbReference type="AlphaFoldDB" id="A0A1V8TQ04"/>
<dbReference type="InParanoid" id="A0A1V8TQ04"/>
<dbReference type="GO" id="GO:0008425">
    <property type="term" value="F:2-methoxy-6-polyprenyl-1,4-benzoquinol methyltransferase activity"/>
    <property type="evidence" value="ECO:0007669"/>
    <property type="project" value="UniProtKB-UniRule"/>
</dbReference>
<dbReference type="PANTHER" id="PTHR33938">
    <property type="entry name" value="FERULOYL ESTERASE B-RELATED"/>
    <property type="match status" value="1"/>
</dbReference>
<dbReference type="SMR" id="A0A1V8TQ04"/>
<feature type="binding site" evidence="13">
    <location>
        <position position="620"/>
    </location>
    <ligand>
        <name>S-adenosyl-L-methionine</name>
        <dbReference type="ChEBI" id="CHEBI:59789"/>
    </ligand>
</feature>
<keyword evidence="13" id="KW-0472">Membrane</keyword>